<organism evidence="1 2">
    <name type="scientific">Kickxella alabastrina</name>
    <dbReference type="NCBI Taxonomy" id="61397"/>
    <lineage>
        <taxon>Eukaryota</taxon>
        <taxon>Fungi</taxon>
        <taxon>Fungi incertae sedis</taxon>
        <taxon>Zoopagomycota</taxon>
        <taxon>Kickxellomycotina</taxon>
        <taxon>Kickxellomycetes</taxon>
        <taxon>Kickxellales</taxon>
        <taxon>Kickxellaceae</taxon>
        <taxon>Kickxella</taxon>
    </lineage>
</organism>
<evidence type="ECO:0000313" key="2">
    <source>
        <dbReference type="Proteomes" id="UP001150581"/>
    </source>
</evidence>
<protein>
    <submittedName>
        <fullName evidence="1">Uncharacterized protein</fullName>
    </submittedName>
</protein>
<name>A0ACC1ICB1_9FUNG</name>
<dbReference type="EMBL" id="JANBPG010001195">
    <property type="protein sequence ID" value="KAJ1891237.1"/>
    <property type="molecule type" value="Genomic_DNA"/>
</dbReference>
<gene>
    <name evidence="1" type="ORF">LPJ66_007038</name>
</gene>
<comment type="caution">
    <text evidence="1">The sequence shown here is derived from an EMBL/GenBank/DDBJ whole genome shotgun (WGS) entry which is preliminary data.</text>
</comment>
<sequence length="470" mass="50649">MEHGHLQRPGALSHSRLSATNTAVGAESQDGHSVVHSKMSTTPEYAARATGGGAVAADEAGENDWLMSHPDAEVPSAFPRPVAYAPGHEDYSSPGSGFGGVASRHNSTVAVGKGASADMHDAASQPLAVAQTSDLGAYNTTYSDLDTEAGVSSLGNSAYRTAPTSVGGYTSSSAGGLRDNIVSANDRNSYHVSYPVDVELGHGVPSETPANTFTKLYLDDEAYEHVPRKITLETSSADPESIADDDYETDDDNELRAEITSPPGNVATVSSERLVTHVVSQHLLPPLAFELSGRKCLVLDLDETLVHSSFREVEHPDFIVPVVLDGQEHSVYVVKRPGVDEFMRVMGQYYEIVVFTASLSMYADPVLDLLDKYNVVHHRLFRESCNLFNGNYVKDLSRLGRNIADSIIIDNSPASYAFHNNNAIGISTWLNDPMDTELRDLIPFLIDLTEVDDVAAVLSLTHNHASFGME</sequence>
<reference evidence="1" key="1">
    <citation type="submission" date="2022-07" db="EMBL/GenBank/DDBJ databases">
        <title>Phylogenomic reconstructions and comparative analyses of Kickxellomycotina fungi.</title>
        <authorList>
            <person name="Reynolds N.K."/>
            <person name="Stajich J.E."/>
            <person name="Barry K."/>
            <person name="Grigoriev I.V."/>
            <person name="Crous P."/>
            <person name="Smith M.E."/>
        </authorList>
    </citation>
    <scope>NUCLEOTIDE SEQUENCE</scope>
    <source>
        <strain evidence="1">Benny 63K</strain>
    </source>
</reference>
<proteinExistence type="predicted"/>
<accession>A0ACC1ICB1</accession>
<dbReference type="Proteomes" id="UP001150581">
    <property type="component" value="Unassembled WGS sequence"/>
</dbReference>
<keyword evidence="2" id="KW-1185">Reference proteome</keyword>
<evidence type="ECO:0000313" key="1">
    <source>
        <dbReference type="EMBL" id="KAJ1891237.1"/>
    </source>
</evidence>